<feature type="transmembrane region" description="Helical" evidence="1">
    <location>
        <begin position="12"/>
        <end position="29"/>
    </location>
</feature>
<dbReference type="RefSeq" id="WP_221919838.1">
    <property type="nucleotide sequence ID" value="NZ_CP173660.1"/>
</dbReference>
<feature type="transmembrane region" description="Helical" evidence="1">
    <location>
        <begin position="41"/>
        <end position="60"/>
    </location>
</feature>
<gene>
    <name evidence="2" type="ORF">FLB61_08095</name>
</gene>
<dbReference type="InterPro" id="IPR010540">
    <property type="entry name" value="CmpB_TMEM229"/>
</dbReference>
<feature type="transmembrane region" description="Helical" evidence="1">
    <location>
        <begin position="232"/>
        <end position="259"/>
    </location>
</feature>
<keyword evidence="1" id="KW-0812">Transmembrane</keyword>
<feature type="transmembrane region" description="Helical" evidence="1">
    <location>
        <begin position="368"/>
        <end position="394"/>
    </location>
</feature>
<evidence type="ECO:0000313" key="2">
    <source>
        <dbReference type="EMBL" id="MBY0759046.1"/>
    </source>
</evidence>
<evidence type="ECO:0000313" key="3">
    <source>
        <dbReference type="Proteomes" id="UP000779049"/>
    </source>
</evidence>
<organism evidence="2 3">
    <name type="scientific">Sellimonas caecigallum</name>
    <dbReference type="NCBI Taxonomy" id="2592333"/>
    <lineage>
        <taxon>Bacteria</taxon>
        <taxon>Bacillati</taxon>
        <taxon>Bacillota</taxon>
        <taxon>Clostridia</taxon>
        <taxon>Lachnospirales</taxon>
        <taxon>Lachnospiraceae</taxon>
        <taxon>Sellimonas</taxon>
    </lineage>
</organism>
<feature type="transmembrane region" description="Helical" evidence="1">
    <location>
        <begin position="337"/>
        <end position="356"/>
    </location>
</feature>
<proteinExistence type="predicted"/>
<reference evidence="2 3" key="1">
    <citation type="journal article" date="2020" name="New Microbes New Infect">
        <title>Sellimonas caecigallum sp. nov., description and genome sequence of a new member of the Sellimonas genus isolated from the cecum of feral chicken.</title>
        <authorList>
            <person name="Wongkuna S."/>
            <person name="Ghimire S."/>
            <person name="Antony L."/>
            <person name="Chankhamhaengdecha S."/>
            <person name="Janvilisri T."/>
            <person name="Scaria J."/>
        </authorList>
    </citation>
    <scope>NUCLEOTIDE SEQUENCE [LARGE SCALE GENOMIC DNA]</scope>
    <source>
        <strain evidence="2 3">SW451</strain>
    </source>
</reference>
<keyword evidence="3" id="KW-1185">Reference proteome</keyword>
<keyword evidence="1" id="KW-0472">Membrane</keyword>
<dbReference type="EMBL" id="VIRV01000010">
    <property type="protein sequence ID" value="MBY0759046.1"/>
    <property type="molecule type" value="Genomic_DNA"/>
</dbReference>
<feature type="transmembrane region" description="Helical" evidence="1">
    <location>
        <begin position="294"/>
        <end position="317"/>
    </location>
</feature>
<keyword evidence="1" id="KW-1133">Transmembrane helix</keyword>
<evidence type="ECO:0000256" key="1">
    <source>
        <dbReference type="SAM" id="Phobius"/>
    </source>
</evidence>
<dbReference type="Pfam" id="PF06541">
    <property type="entry name" value="ABC_trans_CmpB"/>
    <property type="match status" value="2"/>
</dbReference>
<feature type="transmembrane region" description="Helical" evidence="1">
    <location>
        <begin position="265"/>
        <end position="285"/>
    </location>
</feature>
<name>A0ABS7L7K2_9FIRM</name>
<comment type="caution">
    <text evidence="2">The sequence shown here is derived from an EMBL/GenBank/DDBJ whole genome shotgun (WGS) entry which is preliminary data.</text>
</comment>
<protein>
    <submittedName>
        <fullName evidence="2">ABC transporter permease</fullName>
    </submittedName>
</protein>
<sequence length="432" mass="49748">MQFTLTECVWLIIVYSFFGWTIETVTGTIKKKTFVNRGFSTGPFCLVYGIGALVMVIAFQELKSNLFFLFLGCAVLGTMLEWMTGKLLERMNQHKWWDYSDKRWNFDGYICLQYTVLWGILGMLTVRYGDENIVRLLHVIPDLFGTIVVWTLAAVCALDMAASYTAIIHIRRPVPKVVRIHRKAAVVLHTAIHRIIGRVERRIVNVYPVEKRVASSTPKTGKFAEGCGFYKLFWLFLIGAVLGDFTETIFCRLTAGIWMSRSSLVWGPFSIVWGLAIAAATALLYKDRDKPDRYLFFVGTFLGGGYEYLCSVFTEIVFGKIFWDYSEIPFNLGGRINLLYCFFWGFAAVIWIKILYPRFSAWIEKLPAKAGCIFTWVLVIFMIANITVSMLALIRYDMRVKEIPPSNALERLIDERFDDQRMEQIYPNAKEK</sequence>
<dbReference type="Proteomes" id="UP000779049">
    <property type="component" value="Unassembled WGS sequence"/>
</dbReference>
<feature type="transmembrane region" description="Helical" evidence="1">
    <location>
        <begin position="66"/>
        <end position="85"/>
    </location>
</feature>
<feature type="transmembrane region" description="Helical" evidence="1">
    <location>
        <begin position="106"/>
        <end position="127"/>
    </location>
</feature>
<accession>A0ABS7L7K2</accession>